<keyword evidence="3 6" id="KW-0812">Transmembrane</keyword>
<dbReference type="KEGG" id="ptaw:DW352_25705"/>
<reference evidence="7 8" key="1">
    <citation type="submission" date="2018-07" db="EMBL/GenBank/DDBJ databases">
        <authorList>
            <person name="Quirk P.G."/>
            <person name="Krulwich T.A."/>
        </authorList>
    </citation>
    <scope>NUCLEOTIDE SEQUENCE [LARGE SCALE GENOMIC DNA]</scope>
    <source>
        <strain evidence="7 8">CC-BB4</strain>
    </source>
</reference>
<dbReference type="GO" id="GO:0015171">
    <property type="term" value="F:amino acid transmembrane transporter activity"/>
    <property type="evidence" value="ECO:0007669"/>
    <property type="project" value="TreeGrafter"/>
</dbReference>
<dbReference type="EMBL" id="CP031417">
    <property type="protein sequence ID" value="AXK83624.1"/>
    <property type="molecule type" value="Genomic_DNA"/>
</dbReference>
<keyword evidence="5 6" id="KW-0472">Membrane</keyword>
<evidence type="ECO:0000256" key="4">
    <source>
        <dbReference type="ARBA" id="ARBA00022989"/>
    </source>
</evidence>
<dbReference type="GO" id="GO:0033228">
    <property type="term" value="P:cysteine export across plasma membrane"/>
    <property type="evidence" value="ECO:0007669"/>
    <property type="project" value="TreeGrafter"/>
</dbReference>
<evidence type="ECO:0000256" key="6">
    <source>
        <dbReference type="SAM" id="Phobius"/>
    </source>
</evidence>
<evidence type="ECO:0000256" key="5">
    <source>
        <dbReference type="ARBA" id="ARBA00023136"/>
    </source>
</evidence>
<protein>
    <submittedName>
        <fullName evidence="7">LysE family translocator</fullName>
    </submittedName>
</protein>
<dbReference type="GO" id="GO:0005886">
    <property type="term" value="C:plasma membrane"/>
    <property type="evidence" value="ECO:0007669"/>
    <property type="project" value="UniProtKB-SubCell"/>
</dbReference>
<dbReference type="Proteomes" id="UP000254889">
    <property type="component" value="Chromosome"/>
</dbReference>
<keyword evidence="2" id="KW-1003">Cell membrane</keyword>
<dbReference type="Pfam" id="PF01810">
    <property type="entry name" value="LysE"/>
    <property type="match status" value="1"/>
</dbReference>
<evidence type="ECO:0000313" key="7">
    <source>
        <dbReference type="EMBL" id="AXK83624.1"/>
    </source>
</evidence>
<accession>A0A346A377</accession>
<proteinExistence type="predicted"/>
<dbReference type="PANTHER" id="PTHR30086">
    <property type="entry name" value="ARGININE EXPORTER PROTEIN ARGO"/>
    <property type="match status" value="1"/>
</dbReference>
<feature type="transmembrane region" description="Helical" evidence="6">
    <location>
        <begin position="180"/>
        <end position="197"/>
    </location>
</feature>
<comment type="subcellular location">
    <subcellularLocation>
        <location evidence="1">Cell membrane</location>
        <topology evidence="1">Multi-pass membrane protein</topology>
    </subcellularLocation>
</comment>
<dbReference type="PANTHER" id="PTHR30086:SF20">
    <property type="entry name" value="ARGININE EXPORTER PROTEIN ARGO-RELATED"/>
    <property type="match status" value="1"/>
</dbReference>
<dbReference type="InterPro" id="IPR001123">
    <property type="entry name" value="LeuE-type"/>
</dbReference>
<evidence type="ECO:0000256" key="1">
    <source>
        <dbReference type="ARBA" id="ARBA00004651"/>
    </source>
</evidence>
<sequence>MPYDLFVALVVFAFVMAMTPGPNNIMLTASGVNFGFARTVPHMSGVTIGFLILVAACAAGLGLVFTAVPVLQIVLKVAGGAYMLWLAWKVANAKPSDRDAETAGEPLTFLQAAAFQWVNPKGVLAALSGIALFMRPDHALTDFAIMATVYGVATLASVTVWTGFGVALRKLLGNPRHARIFNIAMGLLLVASIVPMVT</sequence>
<evidence type="ECO:0000313" key="8">
    <source>
        <dbReference type="Proteomes" id="UP000254889"/>
    </source>
</evidence>
<keyword evidence="8" id="KW-1185">Reference proteome</keyword>
<gene>
    <name evidence="7" type="ORF">DW352_25705</name>
</gene>
<dbReference type="RefSeq" id="WP_115694003.1">
    <property type="nucleotide sequence ID" value="NZ_CP031417.1"/>
</dbReference>
<dbReference type="AlphaFoldDB" id="A0A346A377"/>
<evidence type="ECO:0000256" key="3">
    <source>
        <dbReference type="ARBA" id="ARBA00022692"/>
    </source>
</evidence>
<keyword evidence="4 6" id="KW-1133">Transmembrane helix</keyword>
<feature type="transmembrane region" description="Helical" evidence="6">
    <location>
        <begin position="41"/>
        <end position="63"/>
    </location>
</feature>
<name>A0A346A377_9HYPH</name>
<evidence type="ECO:0000256" key="2">
    <source>
        <dbReference type="ARBA" id="ARBA00022475"/>
    </source>
</evidence>
<dbReference type="OrthoDB" id="9812084at2"/>
<organism evidence="7 8">
    <name type="scientific">Pseudolabrys taiwanensis</name>
    <dbReference type="NCBI Taxonomy" id="331696"/>
    <lineage>
        <taxon>Bacteria</taxon>
        <taxon>Pseudomonadati</taxon>
        <taxon>Pseudomonadota</taxon>
        <taxon>Alphaproteobacteria</taxon>
        <taxon>Hyphomicrobiales</taxon>
        <taxon>Xanthobacteraceae</taxon>
        <taxon>Pseudolabrys</taxon>
    </lineage>
</organism>
<feature type="transmembrane region" description="Helical" evidence="6">
    <location>
        <begin position="143"/>
        <end position="168"/>
    </location>
</feature>